<dbReference type="PANTHER" id="PTHR34820:SF4">
    <property type="entry name" value="INNER MEMBRANE PROTEIN YEBZ"/>
    <property type="match status" value="1"/>
</dbReference>
<dbReference type="InterPro" id="IPR014755">
    <property type="entry name" value="Cu-Rt/internalin_Ig-like"/>
</dbReference>
<dbReference type="GO" id="GO:0005507">
    <property type="term" value="F:copper ion binding"/>
    <property type="evidence" value="ECO:0007669"/>
    <property type="project" value="InterPro"/>
</dbReference>
<dbReference type="RefSeq" id="WP_061507442.1">
    <property type="nucleotide sequence ID" value="NZ_LHZF01000123.1"/>
</dbReference>
<evidence type="ECO:0000256" key="1">
    <source>
        <dbReference type="ARBA" id="ARBA00004418"/>
    </source>
</evidence>
<dbReference type="GO" id="GO:0005886">
    <property type="term" value="C:plasma membrane"/>
    <property type="evidence" value="ECO:0007669"/>
    <property type="project" value="TreeGrafter"/>
</dbReference>
<keyword evidence="6" id="KW-0186">Copper</keyword>
<evidence type="ECO:0000313" key="10">
    <source>
        <dbReference type="Proteomes" id="UP000075526"/>
    </source>
</evidence>
<name>A0A149RXP3_9PROT</name>
<evidence type="ECO:0000256" key="3">
    <source>
        <dbReference type="ARBA" id="ARBA00022723"/>
    </source>
</evidence>
<evidence type="ECO:0000259" key="8">
    <source>
        <dbReference type="Pfam" id="PF04234"/>
    </source>
</evidence>
<evidence type="ECO:0000313" key="9">
    <source>
        <dbReference type="EMBL" id="KXV19174.1"/>
    </source>
</evidence>
<feature type="chain" id="PRO_5007554011" evidence="7">
    <location>
        <begin position="23"/>
        <end position="122"/>
    </location>
</feature>
<sequence>MRRVSVLTTAAALGMFAGAANAHPKLVSATPAANATVAKPARIQLRFSEKLMPAFSKADLIMAAMPGMPEMKIASTAALASDGRTLVVTPKAPLHAGRYNVAWHVVSTDTHKVAGNYAFAVK</sequence>
<protein>
    <submittedName>
        <fullName evidence="9">Copper resistance protein CopC</fullName>
    </submittedName>
</protein>
<dbReference type="SUPFAM" id="SSF81296">
    <property type="entry name" value="E set domains"/>
    <property type="match status" value="1"/>
</dbReference>
<comment type="subcellular location">
    <subcellularLocation>
        <location evidence="1">Periplasm</location>
    </subcellularLocation>
</comment>
<keyword evidence="4 7" id="KW-0732">Signal</keyword>
<dbReference type="Pfam" id="PF04234">
    <property type="entry name" value="CopC"/>
    <property type="match status" value="1"/>
</dbReference>
<dbReference type="InterPro" id="IPR032694">
    <property type="entry name" value="CopC/D"/>
</dbReference>
<dbReference type="InterPro" id="IPR014756">
    <property type="entry name" value="Ig_E-set"/>
</dbReference>
<comment type="similarity">
    <text evidence="2">Belongs to the CopC family.</text>
</comment>
<comment type="caution">
    <text evidence="9">The sequence shown here is derived from an EMBL/GenBank/DDBJ whole genome shotgun (WGS) entry which is preliminary data.</text>
</comment>
<keyword evidence="3" id="KW-0479">Metal-binding</keyword>
<dbReference type="EMBL" id="LHZF01000123">
    <property type="protein sequence ID" value="KXV19174.1"/>
    <property type="molecule type" value="Genomic_DNA"/>
</dbReference>
<dbReference type="AlphaFoldDB" id="A0A149RXP3"/>
<dbReference type="NCBIfam" id="NF033814">
    <property type="entry name" value="copper_CopC"/>
    <property type="match status" value="1"/>
</dbReference>
<proteinExistence type="inferred from homology"/>
<dbReference type="InterPro" id="IPR047685">
    <property type="entry name" value="CopC-like"/>
</dbReference>
<evidence type="ECO:0000256" key="2">
    <source>
        <dbReference type="ARBA" id="ARBA00010509"/>
    </source>
</evidence>
<dbReference type="PANTHER" id="PTHR34820">
    <property type="entry name" value="INNER MEMBRANE PROTEIN YEBZ"/>
    <property type="match status" value="1"/>
</dbReference>
<evidence type="ECO:0000256" key="7">
    <source>
        <dbReference type="SAM" id="SignalP"/>
    </source>
</evidence>
<gene>
    <name evidence="9" type="ORF">AD933_02185</name>
</gene>
<dbReference type="GO" id="GO:0046688">
    <property type="term" value="P:response to copper ion"/>
    <property type="evidence" value="ECO:0007669"/>
    <property type="project" value="InterPro"/>
</dbReference>
<dbReference type="PATRIC" id="fig|178901.13.peg.3281"/>
<evidence type="ECO:0000256" key="5">
    <source>
        <dbReference type="ARBA" id="ARBA00022764"/>
    </source>
</evidence>
<keyword evidence="5" id="KW-0574">Periplasm</keyword>
<dbReference type="InterPro" id="IPR007348">
    <property type="entry name" value="CopC_dom"/>
</dbReference>
<dbReference type="GO" id="GO:0042597">
    <property type="term" value="C:periplasmic space"/>
    <property type="evidence" value="ECO:0007669"/>
    <property type="project" value="UniProtKB-SubCell"/>
</dbReference>
<reference evidence="9 10" key="1">
    <citation type="submission" date="2015-06" db="EMBL/GenBank/DDBJ databases">
        <title>Improved classification and identification of acetic acid bacteria using matrix-assisted laser desorption/ionization time-of-flight mass spectrometry; Gluconobacter nephelii and Gluconobacter uchimurae are later heterotypic synonyms of Gluconobacter japonicus and Gluconobacter oxydans, respectively.</title>
        <authorList>
            <person name="Li L."/>
            <person name="Cleenwerck I."/>
            <person name="De Vuyst L."/>
            <person name="Vandamme P."/>
        </authorList>
    </citation>
    <scope>NUCLEOTIDE SEQUENCE [LARGE SCALE GENOMIC DNA]</scope>
    <source>
        <strain evidence="9 10">LMG 1552</strain>
    </source>
</reference>
<organism evidence="9 10">
    <name type="scientific">Acetobacter malorum</name>
    <dbReference type="NCBI Taxonomy" id="178901"/>
    <lineage>
        <taxon>Bacteria</taxon>
        <taxon>Pseudomonadati</taxon>
        <taxon>Pseudomonadota</taxon>
        <taxon>Alphaproteobacteria</taxon>
        <taxon>Acetobacterales</taxon>
        <taxon>Acetobacteraceae</taxon>
        <taxon>Acetobacter</taxon>
    </lineage>
</organism>
<dbReference type="Gene3D" id="2.60.40.1220">
    <property type="match status" value="1"/>
</dbReference>
<dbReference type="GO" id="GO:0006825">
    <property type="term" value="P:copper ion transport"/>
    <property type="evidence" value="ECO:0007669"/>
    <property type="project" value="InterPro"/>
</dbReference>
<feature type="signal peptide" evidence="7">
    <location>
        <begin position="1"/>
        <end position="22"/>
    </location>
</feature>
<dbReference type="Proteomes" id="UP000075526">
    <property type="component" value="Unassembled WGS sequence"/>
</dbReference>
<evidence type="ECO:0000256" key="6">
    <source>
        <dbReference type="ARBA" id="ARBA00023008"/>
    </source>
</evidence>
<accession>A0A149RXP3</accession>
<feature type="domain" description="CopC" evidence="8">
    <location>
        <begin position="23"/>
        <end position="121"/>
    </location>
</feature>
<evidence type="ECO:0000256" key="4">
    <source>
        <dbReference type="ARBA" id="ARBA00022729"/>
    </source>
</evidence>